<sequence length="244" mass="28020">MSFYMRCTNRIWTFGVGLRRFEECSRRYHILDVRLGSGVVEEKFVHRVPAGLGKLGLSKGVGYAGFRWPGCGHLPEGPSALVAAIFLVPRQKRFGLTIPMLKNLYSREDWDNNDDTFNPYAMSNPTNFIYGALTLWYYEQEISRRRYRQLNPRRFSFDRRENSGRFKESGIYLAGGQLLSCICIMLWSGLLTYALVKLFALSARCAQVDRCLVRQSAEDTLRPDFVEHGILHPLYDSGLALEEP</sequence>
<organism evidence="2 3">
    <name type="scientific">Tropilaelaps mercedesae</name>
    <dbReference type="NCBI Taxonomy" id="418985"/>
    <lineage>
        <taxon>Eukaryota</taxon>
        <taxon>Metazoa</taxon>
        <taxon>Ecdysozoa</taxon>
        <taxon>Arthropoda</taxon>
        <taxon>Chelicerata</taxon>
        <taxon>Arachnida</taxon>
        <taxon>Acari</taxon>
        <taxon>Parasitiformes</taxon>
        <taxon>Mesostigmata</taxon>
        <taxon>Gamasina</taxon>
        <taxon>Dermanyssoidea</taxon>
        <taxon>Laelapidae</taxon>
        <taxon>Tropilaelaps</taxon>
    </lineage>
</organism>
<keyword evidence="1" id="KW-1133">Transmembrane helix</keyword>
<protein>
    <submittedName>
        <fullName evidence="2">Ammonium transporter-like</fullName>
    </submittedName>
</protein>
<keyword evidence="3" id="KW-1185">Reference proteome</keyword>
<keyword evidence="1" id="KW-0812">Transmembrane</keyword>
<evidence type="ECO:0000313" key="2">
    <source>
        <dbReference type="EMBL" id="OQR70331.1"/>
    </source>
</evidence>
<feature type="transmembrane region" description="Helical" evidence="1">
    <location>
        <begin position="170"/>
        <end position="196"/>
    </location>
</feature>
<keyword evidence="1" id="KW-0472">Membrane</keyword>
<evidence type="ECO:0000313" key="3">
    <source>
        <dbReference type="Proteomes" id="UP000192247"/>
    </source>
</evidence>
<dbReference type="InParanoid" id="A0A1V9XAA7"/>
<proteinExistence type="predicted"/>
<name>A0A1V9XAA7_9ACAR</name>
<evidence type="ECO:0000256" key="1">
    <source>
        <dbReference type="SAM" id="Phobius"/>
    </source>
</evidence>
<reference evidence="2 3" key="1">
    <citation type="journal article" date="2017" name="Gigascience">
        <title>Draft genome of the honey bee ectoparasitic mite, Tropilaelaps mercedesae, is shaped by the parasitic life history.</title>
        <authorList>
            <person name="Dong X."/>
            <person name="Armstrong S.D."/>
            <person name="Xia D."/>
            <person name="Makepeace B.L."/>
            <person name="Darby A.C."/>
            <person name="Kadowaki T."/>
        </authorList>
    </citation>
    <scope>NUCLEOTIDE SEQUENCE [LARGE SCALE GENOMIC DNA]</scope>
    <source>
        <strain evidence="2">Wuxi-XJTLU</strain>
    </source>
</reference>
<dbReference type="AlphaFoldDB" id="A0A1V9XAA7"/>
<dbReference type="Proteomes" id="UP000192247">
    <property type="component" value="Unassembled WGS sequence"/>
</dbReference>
<accession>A0A1V9XAA7</accession>
<dbReference type="EMBL" id="MNPL01017897">
    <property type="protein sequence ID" value="OQR70331.1"/>
    <property type="molecule type" value="Genomic_DNA"/>
</dbReference>
<comment type="caution">
    <text evidence="2">The sequence shown here is derived from an EMBL/GenBank/DDBJ whole genome shotgun (WGS) entry which is preliminary data.</text>
</comment>
<gene>
    <name evidence="2" type="ORF">BIW11_04184</name>
</gene>